<name>A0ABW9VRQ9_9BURK</name>
<reference evidence="2 3" key="1">
    <citation type="submission" date="2019-12" db="EMBL/GenBank/DDBJ databases">
        <title>Novel species isolated from a subtropical stream in China.</title>
        <authorList>
            <person name="Lu H."/>
        </authorList>
    </citation>
    <scope>NUCLEOTIDE SEQUENCE [LARGE SCALE GENOMIC DNA]</scope>
    <source>
        <strain evidence="2 3">CY13W</strain>
    </source>
</reference>
<gene>
    <name evidence="2" type="ORF">GTP27_22185</name>
</gene>
<proteinExistence type="predicted"/>
<sequence>MSYLNRFKYVLIALQILLCITLAYAGITSYYRDRAELITPAAAGFKALQFVLPNDKNKYDDPSPLTLTVAKLWINLLMGYAVFRGMLLVARNEYNKFMTGFTSGHTVLIGLHLNSHYFTLDFLRHYPDQTIVVLANETERNLGHLLQQNGARIIYADWSDAAVWDFLNVYRLRRLIIFTDNDERNLELAKSAFNYLTSRAGGGLEKFRSRKHPFEMWTHLDNTSAGHVAEKSPVFTTKHRGYAARTFSTATMLARSLLQLAPPDCSPAFHHDRPPRFLVLGGGARARALTIELSRHCHYPGLFVPDIVWVAGDADDLLRTIRFEVPAVDQFCKIVAYQINPLQVGTAFYAKLEEQAYFTQVFLTLESEVENFILARHIGRAMKNHQTPLIMVIRPAVDSLLPAVSSTTMAPAILNIKNPLHLYSVDKTAANTEAILNQRLDQHARAIHEAYVQEQLKYGEQLGAWESLQHWDDLPETYRVANRAQAEHLAVKLRILGITLQQDQSAVLEALRREGRRLTSEPGYLEKLAEMEHRRWNADRWLSGWQYHSEKNNDLKHHHNLLPYQQLSEADKQKDRDTFLGIQQTLQQVGAISITVGSKSF</sequence>
<keyword evidence="3" id="KW-1185">Reference proteome</keyword>
<protein>
    <recommendedName>
        <fullName evidence="1">Ryanodine receptor Ryr domain-containing protein</fullName>
    </recommendedName>
</protein>
<evidence type="ECO:0000313" key="2">
    <source>
        <dbReference type="EMBL" id="MYM42016.1"/>
    </source>
</evidence>
<dbReference type="Gene3D" id="3.40.50.720">
    <property type="entry name" value="NAD(P)-binding Rossmann-like Domain"/>
    <property type="match status" value="1"/>
</dbReference>
<dbReference type="Pfam" id="PF02026">
    <property type="entry name" value="RyR"/>
    <property type="match status" value="1"/>
</dbReference>
<organism evidence="2 3">
    <name type="scientific">Duganella qianjiadongensis</name>
    <dbReference type="NCBI Taxonomy" id="2692176"/>
    <lineage>
        <taxon>Bacteria</taxon>
        <taxon>Pseudomonadati</taxon>
        <taxon>Pseudomonadota</taxon>
        <taxon>Betaproteobacteria</taxon>
        <taxon>Burkholderiales</taxon>
        <taxon>Oxalobacteraceae</taxon>
        <taxon>Telluria group</taxon>
        <taxon>Duganella</taxon>
    </lineage>
</organism>
<evidence type="ECO:0000313" key="3">
    <source>
        <dbReference type="Proteomes" id="UP000478090"/>
    </source>
</evidence>
<dbReference type="EMBL" id="WWCM01000028">
    <property type="protein sequence ID" value="MYM42016.1"/>
    <property type="molecule type" value="Genomic_DNA"/>
</dbReference>
<comment type="caution">
    <text evidence="2">The sequence shown here is derived from an EMBL/GenBank/DDBJ whole genome shotgun (WGS) entry which is preliminary data.</text>
</comment>
<dbReference type="InterPro" id="IPR003032">
    <property type="entry name" value="Ryanodine_rcpt"/>
</dbReference>
<dbReference type="Gene3D" id="6.20.350.10">
    <property type="match status" value="1"/>
</dbReference>
<dbReference type="Proteomes" id="UP000478090">
    <property type="component" value="Unassembled WGS sequence"/>
</dbReference>
<accession>A0ABW9VRQ9</accession>
<feature type="domain" description="Ryanodine receptor Ryr" evidence="1">
    <location>
        <begin position="525"/>
        <end position="590"/>
    </location>
</feature>
<dbReference type="RefSeq" id="WP_161041270.1">
    <property type="nucleotide sequence ID" value="NZ_WWCM01000028.1"/>
</dbReference>
<evidence type="ECO:0000259" key="1">
    <source>
        <dbReference type="Pfam" id="PF02026"/>
    </source>
</evidence>